<keyword evidence="10" id="KW-1185">Reference proteome</keyword>
<evidence type="ECO:0000256" key="4">
    <source>
        <dbReference type="ARBA" id="ARBA00022777"/>
    </source>
</evidence>
<evidence type="ECO:0000256" key="7">
    <source>
        <dbReference type="SAM" id="MobiDB-lite"/>
    </source>
</evidence>
<dbReference type="SMART" id="SM00220">
    <property type="entry name" value="S_TKc"/>
    <property type="match status" value="1"/>
</dbReference>
<dbReference type="OrthoDB" id="9332038at2759"/>
<dbReference type="GO" id="GO:0005524">
    <property type="term" value="F:ATP binding"/>
    <property type="evidence" value="ECO:0007669"/>
    <property type="project" value="UniProtKB-UniRule"/>
</dbReference>
<evidence type="ECO:0000259" key="8">
    <source>
        <dbReference type="PROSITE" id="PS50011"/>
    </source>
</evidence>
<reference evidence="10" key="1">
    <citation type="journal article" date="2021" name="Microbiol. Resour. Announc.">
        <title>LGAAP: Leishmaniinae Genome Assembly and Annotation Pipeline.</title>
        <authorList>
            <person name="Almutairi H."/>
            <person name="Urbaniak M.D."/>
            <person name="Bates M.D."/>
            <person name="Jariyapan N."/>
            <person name="Kwakye-Nuako G."/>
            <person name="Thomaz-Soccol V."/>
            <person name="Al-Salem W.S."/>
            <person name="Dillon R.J."/>
            <person name="Bates P.A."/>
            <person name="Gatherer D."/>
        </authorList>
    </citation>
    <scope>NUCLEOTIDE SEQUENCE [LARGE SCALE GENOMIC DNA]</scope>
</reference>
<protein>
    <recommendedName>
        <fullName evidence="8">Protein kinase domain-containing protein</fullName>
    </recommendedName>
</protein>
<feature type="compositionally biased region" description="Pro residues" evidence="7">
    <location>
        <begin position="241"/>
        <end position="254"/>
    </location>
</feature>
<dbReference type="EMBL" id="JAFEUZ010000015">
    <property type="protein sequence ID" value="KAG5482797.1"/>
    <property type="molecule type" value="Genomic_DNA"/>
</dbReference>
<dbReference type="KEGG" id="lmat:92516744"/>
<dbReference type="PANTHER" id="PTHR24058">
    <property type="entry name" value="DUAL SPECIFICITY PROTEIN KINASE"/>
    <property type="match status" value="1"/>
</dbReference>
<dbReference type="InterPro" id="IPR050494">
    <property type="entry name" value="Ser_Thr_dual-spec_kinase"/>
</dbReference>
<dbReference type="PROSITE" id="PS00107">
    <property type="entry name" value="PROTEIN_KINASE_ATP"/>
    <property type="match status" value="1"/>
</dbReference>
<comment type="caution">
    <text evidence="9">The sequence shown here is derived from an EMBL/GenBank/DDBJ whole genome shotgun (WGS) entry which is preliminary data.</text>
</comment>
<dbReference type="Gene3D" id="3.30.200.20">
    <property type="entry name" value="Phosphorylase Kinase, domain 1"/>
    <property type="match status" value="1"/>
</dbReference>
<dbReference type="AlphaFoldDB" id="A0A836KRE4"/>
<dbReference type="InterPro" id="IPR011009">
    <property type="entry name" value="Kinase-like_dom_sf"/>
</dbReference>
<dbReference type="InterPro" id="IPR008271">
    <property type="entry name" value="Ser/Thr_kinase_AS"/>
</dbReference>
<keyword evidence="3 6" id="KW-0547">Nucleotide-binding</keyword>
<evidence type="ECO:0000256" key="6">
    <source>
        <dbReference type="PROSITE-ProRule" id="PRU10141"/>
    </source>
</evidence>
<feature type="compositionally biased region" description="Low complexity" evidence="7">
    <location>
        <begin position="111"/>
        <end position="139"/>
    </location>
</feature>
<keyword evidence="2" id="KW-0808">Transferase</keyword>
<keyword evidence="5 6" id="KW-0067">ATP-binding</keyword>
<sequence>MTESAKAALPRVSPEAFAQQHRGRGATPEGENHAPYEVGAEPTLEDISHSHYHHYIGAAPKRLHWHASDVVRAGYSEPSASGEPVTEPQEARAVGVTPAPTANGSGGTRISASTASRPRPSSSQLSPSAAGEGHSASSVHHSHVVHVDPTAPAVKLMTPASPDSDSHLPVPRSPEDRRNHAHAAAAAGVSSSPAPSSTAPGPRALGAAPSNGVSTTSASKDDSPASATTHARRGFKNGAPLPHPRPVGTTPPPSLLLLPTSRPKASSVEAAPLTTSTSTSGVAAKAIERSGAGASTSGEADPYARPAVALSAHLLDLYKMVNARYCAQRRLESPGPKYNNGYDDKDGHYLFLPGEVIFQRYIAQEVLGKGSFGTVIRGFDQKRSEAVAMKITRRGSSFRSQAKLELDILLRLNENPALNHLVVRLLKVFEWQGHLVLVFELLSFNLYQLIKCTKFNGVSLDLVRKFAYQLTHTLLQLESQKPHPIIHCDLKPENILLRNQNRSGIRLIDFGSACYTVKRFHRYIQSRFYRSPEVILFLEYGTPIDRWSLACVLVELHTGVPLFDGRTEAAQLAKIEATLGPIPATMVAGSPKANRFYYGNSTTGYQLKEPIAERRTLESVIGVTTGGPRGRRLNTPGHDEKAYREFHDFIARFLRYQPEERMSCREALRHPFLMPLYASDLQLQKEREGAESVAAPPPPQQQQHPQCSQNRPPLPPQHMAATAASAQTSGELSRTPALPPTHER</sequence>
<evidence type="ECO:0000256" key="3">
    <source>
        <dbReference type="ARBA" id="ARBA00022741"/>
    </source>
</evidence>
<dbReference type="RefSeq" id="XP_067179903.1">
    <property type="nucleotide sequence ID" value="XM_067324232.1"/>
</dbReference>
<feature type="domain" description="Protein kinase" evidence="8">
    <location>
        <begin position="361"/>
        <end position="673"/>
    </location>
</feature>
<proteinExistence type="predicted"/>
<evidence type="ECO:0000313" key="9">
    <source>
        <dbReference type="EMBL" id="KAG5482797.1"/>
    </source>
</evidence>
<keyword evidence="1" id="KW-0723">Serine/threonine-protein kinase</keyword>
<dbReference type="Pfam" id="PF00069">
    <property type="entry name" value="Pkinase"/>
    <property type="match status" value="1"/>
</dbReference>
<evidence type="ECO:0000256" key="2">
    <source>
        <dbReference type="ARBA" id="ARBA00022679"/>
    </source>
</evidence>
<evidence type="ECO:0000256" key="5">
    <source>
        <dbReference type="ARBA" id="ARBA00022840"/>
    </source>
</evidence>
<organism evidence="9 10">
    <name type="scientific">Leishmania martiniquensis</name>
    <dbReference type="NCBI Taxonomy" id="1580590"/>
    <lineage>
        <taxon>Eukaryota</taxon>
        <taxon>Discoba</taxon>
        <taxon>Euglenozoa</taxon>
        <taxon>Kinetoplastea</taxon>
        <taxon>Metakinetoplastina</taxon>
        <taxon>Trypanosomatida</taxon>
        <taxon>Trypanosomatidae</taxon>
        <taxon>Leishmaniinae</taxon>
        <taxon>Leishmania</taxon>
    </lineage>
</organism>
<keyword evidence="4" id="KW-0418">Kinase</keyword>
<feature type="compositionally biased region" description="Low complexity" evidence="7">
    <location>
        <begin position="182"/>
        <end position="204"/>
    </location>
</feature>
<feature type="binding site" evidence="6">
    <location>
        <position position="390"/>
    </location>
    <ligand>
        <name>ATP</name>
        <dbReference type="ChEBI" id="CHEBI:30616"/>
    </ligand>
</feature>
<feature type="region of interest" description="Disordered" evidence="7">
    <location>
        <begin position="1"/>
        <end position="40"/>
    </location>
</feature>
<dbReference type="SUPFAM" id="SSF56112">
    <property type="entry name" value="Protein kinase-like (PK-like)"/>
    <property type="match status" value="1"/>
</dbReference>
<dbReference type="GO" id="GO:0004674">
    <property type="term" value="F:protein serine/threonine kinase activity"/>
    <property type="evidence" value="ECO:0007669"/>
    <property type="project" value="UniProtKB-KW"/>
</dbReference>
<feature type="region of interest" description="Disordered" evidence="7">
    <location>
        <begin position="75"/>
        <end position="142"/>
    </location>
</feature>
<dbReference type="Gene3D" id="1.10.510.10">
    <property type="entry name" value="Transferase(Phosphotransferase) domain 1"/>
    <property type="match status" value="1"/>
</dbReference>
<evidence type="ECO:0000313" key="10">
    <source>
        <dbReference type="Proteomes" id="UP000673552"/>
    </source>
</evidence>
<dbReference type="InterPro" id="IPR017441">
    <property type="entry name" value="Protein_kinase_ATP_BS"/>
</dbReference>
<dbReference type="PANTHER" id="PTHR24058:SF28">
    <property type="entry name" value="SERINE_THREONINE-PROTEIN KINASE MINIBRAIN"/>
    <property type="match status" value="1"/>
</dbReference>
<gene>
    <name evidence="9" type="ORF">LSCM1_06827</name>
</gene>
<reference evidence="10" key="2">
    <citation type="journal article" date="2021" name="Sci. Data">
        <title>Chromosome-scale genome sequencing, assembly and annotation of six genomes from subfamily Leishmaniinae.</title>
        <authorList>
            <person name="Almutairi H."/>
            <person name="Urbaniak M.D."/>
            <person name="Bates M.D."/>
            <person name="Jariyapan N."/>
            <person name="Kwakye-Nuako G."/>
            <person name="Thomaz Soccol V."/>
            <person name="Al-Salem W.S."/>
            <person name="Dillon R.J."/>
            <person name="Bates P.A."/>
            <person name="Gatherer D."/>
        </authorList>
    </citation>
    <scope>NUCLEOTIDE SEQUENCE [LARGE SCALE GENOMIC DNA]</scope>
</reference>
<dbReference type="Proteomes" id="UP000673552">
    <property type="component" value="Unassembled WGS sequence"/>
</dbReference>
<name>A0A836KRE4_9TRYP</name>
<evidence type="ECO:0000256" key="1">
    <source>
        <dbReference type="ARBA" id="ARBA00022527"/>
    </source>
</evidence>
<feature type="region of interest" description="Disordered" evidence="7">
    <location>
        <begin position="684"/>
        <end position="744"/>
    </location>
</feature>
<feature type="region of interest" description="Disordered" evidence="7">
    <location>
        <begin position="154"/>
        <end position="276"/>
    </location>
</feature>
<dbReference type="GeneID" id="92516744"/>
<dbReference type="PROSITE" id="PS50011">
    <property type="entry name" value="PROTEIN_KINASE_DOM"/>
    <property type="match status" value="1"/>
</dbReference>
<accession>A0A836KRE4</accession>
<dbReference type="InterPro" id="IPR000719">
    <property type="entry name" value="Prot_kinase_dom"/>
</dbReference>
<dbReference type="PROSITE" id="PS00108">
    <property type="entry name" value="PROTEIN_KINASE_ST"/>
    <property type="match status" value="1"/>
</dbReference>